<name>A0A1B8R9Y5_RHILT</name>
<accession>A0A1B8R9Y5</accession>
<dbReference type="InterPro" id="IPR004453">
    <property type="entry name" value="QueG"/>
</dbReference>
<dbReference type="PANTHER" id="PTHR30002">
    <property type="entry name" value="EPOXYQUEUOSINE REDUCTASE"/>
    <property type="match status" value="1"/>
</dbReference>
<dbReference type="PROSITE" id="PS00198">
    <property type="entry name" value="4FE4S_FER_1"/>
    <property type="match status" value="1"/>
</dbReference>
<evidence type="ECO:0000256" key="7">
    <source>
        <dbReference type="ARBA" id="ARBA00023004"/>
    </source>
</evidence>
<dbReference type="Gene3D" id="3.30.70.20">
    <property type="match status" value="1"/>
</dbReference>
<reference evidence="10" key="1">
    <citation type="journal article" date="2015" name="BMC Genomics">
        <title>Transcriptome profiling of a Rhizobium leguminosarum bv. trifolii rosR mutant reveals the role of the transcriptional regulator RosR in motility, synthesis of cell-surface components, and other cellular processes.</title>
        <authorList>
            <person name="Rachwal K."/>
            <person name="Matczynska E."/>
            <person name="Janczarek M."/>
        </authorList>
    </citation>
    <scope>NUCLEOTIDE SEQUENCE</scope>
    <source>
        <strain evidence="10">Rt24.2</strain>
    </source>
</reference>
<keyword evidence="6" id="KW-0560">Oxidoreductase</keyword>
<keyword evidence="4" id="KW-0479">Metal-binding</keyword>
<dbReference type="PANTHER" id="PTHR30002:SF4">
    <property type="entry name" value="EPOXYQUEUOSINE REDUCTASE"/>
    <property type="match status" value="1"/>
</dbReference>
<dbReference type="GO" id="GO:0046872">
    <property type="term" value="F:metal ion binding"/>
    <property type="evidence" value="ECO:0007669"/>
    <property type="project" value="UniProtKB-KW"/>
</dbReference>
<keyword evidence="8" id="KW-0411">Iron-sulfur</keyword>
<dbReference type="EMBL" id="KX489196">
    <property type="protein sequence ID" value="AOO91560.1"/>
    <property type="molecule type" value="Genomic_DNA"/>
</dbReference>
<evidence type="ECO:0000256" key="5">
    <source>
        <dbReference type="ARBA" id="ARBA00022785"/>
    </source>
</evidence>
<organism evidence="10">
    <name type="scientific">Rhizobium leguminosarum bv. trifolii</name>
    <dbReference type="NCBI Taxonomy" id="386"/>
    <lineage>
        <taxon>Bacteria</taxon>
        <taxon>Pseudomonadati</taxon>
        <taxon>Pseudomonadota</taxon>
        <taxon>Alphaproteobacteria</taxon>
        <taxon>Hyphomicrobiales</taxon>
        <taxon>Rhizobiaceae</taxon>
        <taxon>Rhizobium/Agrobacterium group</taxon>
        <taxon>Rhizobium</taxon>
    </lineage>
</organism>
<keyword evidence="2" id="KW-0963">Cytoplasm</keyword>
<dbReference type="SUPFAM" id="SSF46548">
    <property type="entry name" value="alpha-helical ferredoxin"/>
    <property type="match status" value="1"/>
</dbReference>
<keyword evidence="3" id="KW-0819">tRNA processing</keyword>
<evidence type="ECO:0000313" key="10">
    <source>
        <dbReference type="EMBL" id="AOO91560.1"/>
    </source>
</evidence>
<protein>
    <submittedName>
        <fullName evidence="10">4Fe-4S ferredoxin</fullName>
    </submittedName>
</protein>
<dbReference type="NCBIfam" id="TIGR00276">
    <property type="entry name" value="tRNA epoxyqueuosine(34) reductase QueG"/>
    <property type="match status" value="1"/>
</dbReference>
<evidence type="ECO:0000256" key="4">
    <source>
        <dbReference type="ARBA" id="ARBA00022723"/>
    </source>
</evidence>
<keyword evidence="5" id="KW-0671">Queuosine biosynthesis</keyword>
<keyword evidence="7" id="KW-0408">Iron</keyword>
<proteinExistence type="predicted"/>
<dbReference type="RefSeq" id="WP_065276941.1">
    <property type="nucleotide sequence ID" value="NZ_MAMO01000044.1"/>
</dbReference>
<evidence type="ECO:0000256" key="6">
    <source>
        <dbReference type="ARBA" id="ARBA00023002"/>
    </source>
</evidence>
<dbReference type="Pfam" id="PF13484">
    <property type="entry name" value="Fer4_16"/>
    <property type="match status" value="1"/>
</dbReference>
<dbReference type="AlphaFoldDB" id="A0A1B8R9Y5"/>
<dbReference type="GO" id="GO:0051539">
    <property type="term" value="F:4 iron, 4 sulfur cluster binding"/>
    <property type="evidence" value="ECO:0007669"/>
    <property type="project" value="UniProtKB-KW"/>
</dbReference>
<reference evidence="10" key="2">
    <citation type="journal article" date="2016" name="Front. Microbiol.">
        <title>The Regulatory Protein RosR Affects Rhizobium leguminosarum bv. trifolii Protein Profiles, Cell Surface Properties, and Symbiosis with Clover.</title>
        <authorList>
            <person name="Rachwal K."/>
            <person name="Boguszewska A."/>
            <person name="Kopcinska J."/>
            <person name="Karas M."/>
            <person name="Tchorzewski M."/>
            <person name="Janczarek M."/>
        </authorList>
    </citation>
    <scope>NUCLEOTIDE SEQUENCE</scope>
    <source>
        <strain evidence="10">Rt24.2</strain>
    </source>
</reference>
<evidence type="ECO:0000256" key="3">
    <source>
        <dbReference type="ARBA" id="ARBA00022694"/>
    </source>
</evidence>
<dbReference type="InterPro" id="IPR017896">
    <property type="entry name" value="4Fe4S_Fe-S-bd"/>
</dbReference>
<feature type="domain" description="4Fe-4S ferredoxin-type" evidence="9">
    <location>
        <begin position="186"/>
        <end position="218"/>
    </location>
</feature>
<dbReference type="GO" id="GO:0008616">
    <property type="term" value="P:tRNA queuosine(34) biosynthetic process"/>
    <property type="evidence" value="ECO:0007669"/>
    <property type="project" value="UniProtKB-KW"/>
</dbReference>
<dbReference type="GO" id="GO:0052693">
    <property type="term" value="F:epoxyqueuosine reductase activity"/>
    <property type="evidence" value="ECO:0007669"/>
    <property type="project" value="TreeGrafter"/>
</dbReference>
<dbReference type="InterPro" id="IPR017900">
    <property type="entry name" value="4Fe4S_Fe_S_CS"/>
</dbReference>
<dbReference type="PROSITE" id="PS51379">
    <property type="entry name" value="4FE4S_FER_2"/>
    <property type="match status" value="1"/>
</dbReference>
<evidence type="ECO:0000256" key="1">
    <source>
        <dbReference type="ARBA" id="ARBA00022485"/>
    </source>
</evidence>
<evidence type="ECO:0000259" key="9">
    <source>
        <dbReference type="PROSITE" id="PS51379"/>
    </source>
</evidence>
<keyword evidence="1" id="KW-0004">4Fe-4S</keyword>
<dbReference type="InterPro" id="IPR013542">
    <property type="entry name" value="QueG_DUF1730"/>
</dbReference>
<sequence>MPEPDNDDKERRHRNLTEFVRAESAAKGFDLCRITRPDAIPQAKERLGQFIDAGRHGTMDWMSETRDRRGDPRTLWSEVRSVVVFGLNYAPEEDPRGILDKPDKAAISVYARNRDYHDVIKGRLKEIATRFAARAGADVKVFVDTAPVMEKPLAAAAGLGWQGKHTNLVSRMHGSWLFLGTMFTTADLAIDAPETDHCGSCRACLDICPTAAFPAPYQIDARRCISYLTIEHKGPIDADLRVLIGNRIYGCDDCLAACPWNKFASSASEMKLQAREDLKEPSIAFLLTLDDAVFRTFFSGSPVKRIGRDRFIRNVLIAAGNSGETALIEQCRGLSEDPSPVVRGMAVWALSRLMEAGEFSVFAAQRADEKDDDVLNEWRLAGVG</sequence>
<dbReference type="Pfam" id="PF08331">
    <property type="entry name" value="QueG_DUF1730"/>
    <property type="match status" value="1"/>
</dbReference>
<evidence type="ECO:0000256" key="8">
    <source>
        <dbReference type="ARBA" id="ARBA00023014"/>
    </source>
</evidence>
<evidence type="ECO:0000256" key="2">
    <source>
        <dbReference type="ARBA" id="ARBA00022490"/>
    </source>
</evidence>